<dbReference type="GO" id="GO:0009893">
    <property type="term" value="P:positive regulation of metabolic process"/>
    <property type="evidence" value="ECO:0007669"/>
    <property type="project" value="UniProtKB-ARBA"/>
</dbReference>
<dbReference type="CDD" id="cd00067">
    <property type="entry name" value="GAL4"/>
    <property type="match status" value="1"/>
</dbReference>
<keyword evidence="6" id="KW-0539">Nucleus</keyword>
<reference evidence="9 10" key="1">
    <citation type="submission" date="2019-04" db="EMBL/GenBank/DDBJ databases">
        <title>Friends and foes A comparative genomics study of 23 Aspergillus species from section Flavi.</title>
        <authorList>
            <consortium name="DOE Joint Genome Institute"/>
            <person name="Kjaerbolling I."/>
            <person name="Vesth T."/>
            <person name="Frisvad J.C."/>
            <person name="Nybo J.L."/>
            <person name="Theobald S."/>
            <person name="Kildgaard S."/>
            <person name="Isbrandt T."/>
            <person name="Kuo A."/>
            <person name="Sato A."/>
            <person name="Lyhne E.K."/>
            <person name="Kogle M.E."/>
            <person name="Wiebenga A."/>
            <person name="Kun R.S."/>
            <person name="Lubbers R.J."/>
            <person name="Makela M.R."/>
            <person name="Barry K."/>
            <person name="Chovatia M."/>
            <person name="Clum A."/>
            <person name="Daum C."/>
            <person name="Haridas S."/>
            <person name="He G."/>
            <person name="LaButti K."/>
            <person name="Lipzen A."/>
            <person name="Mondo S."/>
            <person name="Riley R."/>
            <person name="Salamov A."/>
            <person name="Simmons B.A."/>
            <person name="Magnuson J.K."/>
            <person name="Henrissat B."/>
            <person name="Mortensen U.H."/>
            <person name="Larsen T.O."/>
            <person name="Devries R.P."/>
            <person name="Grigoriev I.V."/>
            <person name="Machida M."/>
            <person name="Baker S.E."/>
            <person name="Andersen M.R."/>
        </authorList>
    </citation>
    <scope>NUCLEOTIDE SEQUENCE [LARGE SCALE GENOMIC DNA]</scope>
    <source>
        <strain evidence="9 10">CBS 151.66</strain>
    </source>
</reference>
<dbReference type="GO" id="GO:0006351">
    <property type="term" value="P:DNA-templated transcription"/>
    <property type="evidence" value="ECO:0007669"/>
    <property type="project" value="InterPro"/>
</dbReference>
<dbReference type="Pfam" id="PF04082">
    <property type="entry name" value="Fungal_trans"/>
    <property type="match status" value="1"/>
</dbReference>
<evidence type="ECO:0000256" key="5">
    <source>
        <dbReference type="ARBA" id="ARBA00023163"/>
    </source>
</evidence>
<organism evidence="9 10">
    <name type="scientific">Aspergillus leporis</name>
    <dbReference type="NCBI Taxonomy" id="41062"/>
    <lineage>
        <taxon>Eukaryota</taxon>
        <taxon>Fungi</taxon>
        <taxon>Dikarya</taxon>
        <taxon>Ascomycota</taxon>
        <taxon>Pezizomycotina</taxon>
        <taxon>Eurotiomycetes</taxon>
        <taxon>Eurotiomycetidae</taxon>
        <taxon>Eurotiales</taxon>
        <taxon>Aspergillaceae</taxon>
        <taxon>Aspergillus</taxon>
        <taxon>Aspergillus subgen. Circumdati</taxon>
    </lineage>
</organism>
<dbReference type="SUPFAM" id="SSF57701">
    <property type="entry name" value="Zn2/Cys6 DNA-binding domain"/>
    <property type="match status" value="1"/>
</dbReference>
<comment type="subcellular location">
    <subcellularLocation>
        <location evidence="1">Nucleus</location>
    </subcellularLocation>
</comment>
<evidence type="ECO:0000256" key="7">
    <source>
        <dbReference type="SAM" id="MobiDB-lite"/>
    </source>
</evidence>
<feature type="region of interest" description="Disordered" evidence="7">
    <location>
        <begin position="73"/>
        <end position="92"/>
    </location>
</feature>
<keyword evidence="4" id="KW-0238">DNA-binding</keyword>
<dbReference type="EMBL" id="ML732219">
    <property type="protein sequence ID" value="KAB8073884.1"/>
    <property type="molecule type" value="Genomic_DNA"/>
</dbReference>
<dbReference type="GO" id="GO:0000981">
    <property type="term" value="F:DNA-binding transcription factor activity, RNA polymerase II-specific"/>
    <property type="evidence" value="ECO:0007669"/>
    <property type="project" value="InterPro"/>
</dbReference>
<keyword evidence="2" id="KW-0479">Metal-binding</keyword>
<evidence type="ECO:0000256" key="4">
    <source>
        <dbReference type="ARBA" id="ARBA00023125"/>
    </source>
</evidence>
<accession>A0A5N5X326</accession>
<dbReference type="SMART" id="SM00066">
    <property type="entry name" value="GAL4"/>
    <property type="match status" value="1"/>
</dbReference>
<dbReference type="Gene3D" id="4.10.240.10">
    <property type="entry name" value="Zn(2)-C6 fungal-type DNA-binding domain"/>
    <property type="match status" value="1"/>
</dbReference>
<evidence type="ECO:0000313" key="10">
    <source>
        <dbReference type="Proteomes" id="UP000326565"/>
    </source>
</evidence>
<dbReference type="PANTHER" id="PTHR31001:SF50">
    <property type="entry name" value="ZN(II)2CYS6 TRANSCRIPTION FACTOR (EUROFUNG)"/>
    <property type="match status" value="1"/>
</dbReference>
<feature type="domain" description="Zn(2)-C6 fungal-type" evidence="8">
    <location>
        <begin position="35"/>
        <end position="63"/>
    </location>
</feature>
<protein>
    <submittedName>
        <fullName evidence="9">Fungal-specific transcription factor domain-containing protein</fullName>
    </submittedName>
</protein>
<dbReference type="Pfam" id="PF00172">
    <property type="entry name" value="Zn_clus"/>
    <property type="match status" value="1"/>
</dbReference>
<name>A0A5N5X326_9EURO</name>
<dbReference type="OrthoDB" id="435881at2759"/>
<evidence type="ECO:0000259" key="8">
    <source>
        <dbReference type="PROSITE" id="PS50048"/>
    </source>
</evidence>
<dbReference type="InterPro" id="IPR001138">
    <property type="entry name" value="Zn2Cys6_DnaBD"/>
</dbReference>
<keyword evidence="5" id="KW-0804">Transcription</keyword>
<dbReference type="AlphaFoldDB" id="A0A5N5X326"/>
<dbReference type="GO" id="GO:0003677">
    <property type="term" value="F:DNA binding"/>
    <property type="evidence" value="ECO:0007669"/>
    <property type="project" value="UniProtKB-KW"/>
</dbReference>
<feature type="region of interest" description="Disordered" evidence="7">
    <location>
        <begin position="106"/>
        <end position="133"/>
    </location>
</feature>
<dbReference type="InterPro" id="IPR050613">
    <property type="entry name" value="Sec_Metabolite_Reg"/>
</dbReference>
<dbReference type="InterPro" id="IPR036864">
    <property type="entry name" value="Zn2-C6_fun-type_DNA-bd_sf"/>
</dbReference>
<evidence type="ECO:0000256" key="1">
    <source>
        <dbReference type="ARBA" id="ARBA00004123"/>
    </source>
</evidence>
<gene>
    <name evidence="9" type="ORF">BDV29DRAFT_132094</name>
</gene>
<keyword evidence="10" id="KW-1185">Reference proteome</keyword>
<dbReference type="Proteomes" id="UP000326565">
    <property type="component" value="Unassembled WGS sequence"/>
</dbReference>
<evidence type="ECO:0000256" key="3">
    <source>
        <dbReference type="ARBA" id="ARBA00023015"/>
    </source>
</evidence>
<proteinExistence type="predicted"/>
<evidence type="ECO:0000313" key="9">
    <source>
        <dbReference type="EMBL" id="KAB8073884.1"/>
    </source>
</evidence>
<dbReference type="GO" id="GO:0008270">
    <property type="term" value="F:zinc ion binding"/>
    <property type="evidence" value="ECO:0007669"/>
    <property type="project" value="InterPro"/>
</dbReference>
<feature type="compositionally biased region" description="Polar residues" evidence="7">
    <location>
        <begin position="113"/>
        <end position="125"/>
    </location>
</feature>
<sequence>MVNVCLLAMADYRKPKAIGKGLSEPVTSTPRVRLSCELCRQRKVKCDKLDPCTNCQRFGATCVPVERARLPRGRSGRLTAKGAPGQDNSLKERVSRLEELLRELTEHGDDTIKTQSGLSSSQEGSAATKEADKSEPYIENSFWADILRQIHDVRGASSHGSNDDGRASDSNATNYRDLLAMPRAVNPSIATGESLLSMYAEKKLCRMFLEKIDPIFKILHAPSLRTFILDGKPYLDYEPGHLAPTALACAVYFAAACSVSEDESLSLFGCNKSFLVARYQQEAETTLARADFMTSNDLTILQAFVLFLLASRSQDSSRRVWTMMSMALRIGQALSLHFPEAPFPVRPFERELRRRLWLGIGFLDIQCSLDRASEPMIRADWLQSNPPSNVNDSDISFGMVGPVHESPGFTDMTFSMITLKAQYTARLLNFADFTDPTVRSVAKRQQLVNEYQETTSKLLQHSQPDKVPFHWFTRQVAENINTVMQLIALRPLQRNLNFIPPRVRGDRLLQLSVDVLKKAHKIITDPRAIPWRLVEHMFVPWHSLAIAISELCVCEDLTLMERFWAPVREAYDHLGDLIADSRKGMIWKPMEKIMAQAEAKRKELLEASNLSPQYPSSSLFPGNAFSQVPACSQANIQQPLALSGDVISTTGVYAHTGVPMVTLPETMGLGSWPSVWDAVDFGCPGAPNEMSWLNYENFIEDVYGNIDYTLISH</sequence>
<dbReference type="CDD" id="cd12148">
    <property type="entry name" value="fungal_TF_MHR"/>
    <property type="match status" value="1"/>
</dbReference>
<dbReference type="GO" id="GO:0005634">
    <property type="term" value="C:nucleus"/>
    <property type="evidence" value="ECO:0007669"/>
    <property type="project" value="UniProtKB-SubCell"/>
</dbReference>
<evidence type="ECO:0000256" key="2">
    <source>
        <dbReference type="ARBA" id="ARBA00022723"/>
    </source>
</evidence>
<keyword evidence="3" id="KW-0805">Transcription regulation</keyword>
<dbReference type="PROSITE" id="PS50048">
    <property type="entry name" value="ZN2_CY6_FUNGAL_2"/>
    <property type="match status" value="1"/>
</dbReference>
<dbReference type="PANTHER" id="PTHR31001">
    <property type="entry name" value="UNCHARACTERIZED TRANSCRIPTIONAL REGULATORY PROTEIN"/>
    <property type="match status" value="1"/>
</dbReference>
<dbReference type="PROSITE" id="PS00463">
    <property type="entry name" value="ZN2_CY6_FUNGAL_1"/>
    <property type="match status" value="1"/>
</dbReference>
<dbReference type="InterPro" id="IPR007219">
    <property type="entry name" value="XnlR_reg_dom"/>
</dbReference>
<evidence type="ECO:0000256" key="6">
    <source>
        <dbReference type="ARBA" id="ARBA00023242"/>
    </source>
</evidence>